<dbReference type="Gene3D" id="1.20.80.30">
    <property type="match status" value="1"/>
</dbReference>
<dbReference type="FunFam" id="3.30.470.20:FF:000038">
    <property type="entry name" value="Pyruvate, phosphate dikinase, chloroplastic"/>
    <property type="match status" value="1"/>
</dbReference>
<reference evidence="3 4" key="1">
    <citation type="submission" date="2017-09" db="EMBL/GenBank/DDBJ databases">
        <authorList>
            <consortium name="International Durum Wheat Genome Sequencing Consortium (IDWGSC)"/>
            <person name="Milanesi L."/>
        </authorList>
    </citation>
    <scope>NUCLEOTIDE SEQUENCE [LARGE SCALE GENOMIC DNA]</scope>
    <source>
        <strain evidence="4">cv. Svevo</strain>
    </source>
</reference>
<feature type="domain" description="Pyruvate phosphate dikinase AMP/ATP-binding" evidence="2">
    <location>
        <begin position="255"/>
        <end position="308"/>
    </location>
</feature>
<dbReference type="Gene3D" id="3.30.470.20">
    <property type="entry name" value="ATP-grasp fold, B domain"/>
    <property type="match status" value="1"/>
</dbReference>
<dbReference type="Pfam" id="PF01326">
    <property type="entry name" value="PPDK_N"/>
    <property type="match status" value="3"/>
</dbReference>
<dbReference type="InterPro" id="IPR010121">
    <property type="entry name" value="Pyruvate_phosphate_dikinase"/>
</dbReference>
<dbReference type="AlphaFoldDB" id="A0A9R0QWV5"/>
<dbReference type="Gramene" id="TRITD1Bv1G147950.12">
    <property type="protein sequence ID" value="TRITD1Bv1G147950.12"/>
    <property type="gene ID" value="TRITD1Bv1G147950"/>
</dbReference>
<dbReference type="Gene3D" id="1.10.189.10">
    <property type="entry name" value="Pyruvate Phosphate Dikinase, domain 2"/>
    <property type="match status" value="1"/>
</dbReference>
<evidence type="ECO:0000256" key="1">
    <source>
        <dbReference type="ARBA" id="ARBA00007837"/>
    </source>
</evidence>
<dbReference type="GO" id="GO:0050242">
    <property type="term" value="F:pyruvate, phosphate dikinase activity"/>
    <property type="evidence" value="ECO:0007669"/>
    <property type="project" value="InterPro"/>
</dbReference>
<comment type="similarity">
    <text evidence="1">Belongs to the PEP-utilizing enzyme family.</text>
</comment>
<name>A0A9R0QWV5_TRITD</name>
<dbReference type="GO" id="GO:0016301">
    <property type="term" value="F:kinase activity"/>
    <property type="evidence" value="ECO:0007669"/>
    <property type="project" value="InterPro"/>
</dbReference>
<gene>
    <name evidence="3" type="ORF">TRITD_1Bv1G147950</name>
</gene>
<dbReference type="SUPFAM" id="SSF56059">
    <property type="entry name" value="Glutathione synthetase ATP-binding domain-like"/>
    <property type="match status" value="1"/>
</dbReference>
<dbReference type="InterPro" id="IPR013815">
    <property type="entry name" value="ATP_grasp_subdomain_1"/>
</dbReference>
<dbReference type="PANTHER" id="PTHR22931">
    <property type="entry name" value="PHOSPHOENOLPYRUVATE DIKINASE-RELATED"/>
    <property type="match status" value="1"/>
</dbReference>
<dbReference type="PANTHER" id="PTHR22931:SF9">
    <property type="entry name" value="PYRUVATE, PHOSPHATE DIKINASE 1, CHLOROPLASTIC"/>
    <property type="match status" value="1"/>
</dbReference>
<evidence type="ECO:0000313" key="4">
    <source>
        <dbReference type="Proteomes" id="UP000324705"/>
    </source>
</evidence>
<feature type="domain" description="Pyruvate phosphate dikinase AMP/ATP-binding" evidence="2">
    <location>
        <begin position="54"/>
        <end position="243"/>
    </location>
</feature>
<dbReference type="Gene3D" id="3.30.1490.20">
    <property type="entry name" value="ATP-grasp fold, A domain"/>
    <property type="match status" value="2"/>
</dbReference>
<dbReference type="EMBL" id="LT934112">
    <property type="protein sequence ID" value="VAH19070.1"/>
    <property type="molecule type" value="Genomic_DNA"/>
</dbReference>
<organism evidence="3 4">
    <name type="scientific">Triticum turgidum subsp. durum</name>
    <name type="common">Durum wheat</name>
    <name type="synonym">Triticum durum</name>
    <dbReference type="NCBI Taxonomy" id="4567"/>
    <lineage>
        <taxon>Eukaryota</taxon>
        <taxon>Viridiplantae</taxon>
        <taxon>Streptophyta</taxon>
        <taxon>Embryophyta</taxon>
        <taxon>Tracheophyta</taxon>
        <taxon>Spermatophyta</taxon>
        <taxon>Magnoliopsida</taxon>
        <taxon>Liliopsida</taxon>
        <taxon>Poales</taxon>
        <taxon>Poaceae</taxon>
        <taxon>BOP clade</taxon>
        <taxon>Pooideae</taxon>
        <taxon>Triticodae</taxon>
        <taxon>Triticeae</taxon>
        <taxon>Triticinae</taxon>
        <taxon>Triticum</taxon>
    </lineage>
</organism>
<dbReference type="GO" id="GO:0005524">
    <property type="term" value="F:ATP binding"/>
    <property type="evidence" value="ECO:0007669"/>
    <property type="project" value="InterPro"/>
</dbReference>
<sequence length="336" mass="36775">MKDLLGGKGANLAEMASIGLSVPPGFTVSTEACEQYQAAGKALPPGLWEETLEGLKWVEEYMGARLGDPARPLLLSVRSGAAVSMPGMMDTVLNLGLNDEVAAGLAAKSGDRFAYDSYRRFLDMFGNVVMDIPHALFEEKLEAMKAAKGVDNDLQLAVLAVFDSWDSPRANKYRSINQITGLRGTAVNVQCMVFGNMGNTSGTGVLFTRNPSTGEKKLYGEFLVNCLMQGEDVVAGIRTPEDLDAMRDHMPEAYTELVENCEILESHYKEMMDIEFTVQENRLWMLQCRSGKRTGTGAVKIAVDMVNEALVDRNTAIKMVEPGHLDQLLHPQVCEP</sequence>
<proteinExistence type="inferred from homology"/>
<dbReference type="Proteomes" id="UP000324705">
    <property type="component" value="Chromosome 1B"/>
</dbReference>
<feature type="domain" description="Pyruvate phosphate dikinase AMP/ATP-binding" evidence="2">
    <location>
        <begin position="3"/>
        <end position="40"/>
    </location>
</feature>
<evidence type="ECO:0000259" key="2">
    <source>
        <dbReference type="Pfam" id="PF01326"/>
    </source>
</evidence>
<dbReference type="InterPro" id="IPR002192">
    <property type="entry name" value="PPDK_AMP/ATP-bd"/>
</dbReference>
<protein>
    <recommendedName>
        <fullName evidence="2">Pyruvate phosphate dikinase AMP/ATP-binding domain-containing protein</fullName>
    </recommendedName>
</protein>
<keyword evidence="4" id="KW-1185">Reference proteome</keyword>
<evidence type="ECO:0000313" key="3">
    <source>
        <dbReference type="EMBL" id="VAH19070.1"/>
    </source>
</evidence>
<accession>A0A9R0QWV5</accession>